<name>A0A0E0AAW3_9ORYZ</name>
<dbReference type="SUPFAM" id="SSF52058">
    <property type="entry name" value="L domain-like"/>
    <property type="match status" value="1"/>
</dbReference>
<dbReference type="AlphaFoldDB" id="A0A0E0AAW3"/>
<keyword evidence="2" id="KW-0677">Repeat</keyword>
<proteinExistence type="predicted"/>
<evidence type="ECO:0000313" key="3">
    <source>
        <dbReference type="EnsemblPlants" id="OGLUM06G19530.1"/>
    </source>
</evidence>
<dbReference type="InterPro" id="IPR001611">
    <property type="entry name" value="Leu-rich_rpt"/>
</dbReference>
<dbReference type="Pfam" id="PF00560">
    <property type="entry name" value="LRR_1"/>
    <property type="match status" value="3"/>
</dbReference>
<dbReference type="PANTHER" id="PTHR48054:SF94">
    <property type="entry name" value="LEUCINE-RICH REPEAT RECEPTOR-LIKE PROTEIN FASCIATED EAR2"/>
    <property type="match status" value="1"/>
</dbReference>
<evidence type="ECO:0000256" key="2">
    <source>
        <dbReference type="ARBA" id="ARBA00022737"/>
    </source>
</evidence>
<sequence length="148" mass="16463">MKLTWTLPAAMCDFVNLTRLDLSNTSLPGTFPGATLYRCSQLRFLDLANNTLHGALPRDIGNLSPVMEHLNLSWNSFSGDFPEKIWLLPELEWVVIENNNFTGALPAVISPNIQRIEMGNIMFSGSIPRTAIKLSVFTAENNQLDGEL</sequence>
<evidence type="ECO:0000256" key="1">
    <source>
        <dbReference type="ARBA" id="ARBA00022614"/>
    </source>
</evidence>
<organism evidence="3">
    <name type="scientific">Oryza glumipatula</name>
    <dbReference type="NCBI Taxonomy" id="40148"/>
    <lineage>
        <taxon>Eukaryota</taxon>
        <taxon>Viridiplantae</taxon>
        <taxon>Streptophyta</taxon>
        <taxon>Embryophyta</taxon>
        <taxon>Tracheophyta</taxon>
        <taxon>Spermatophyta</taxon>
        <taxon>Magnoliopsida</taxon>
        <taxon>Liliopsida</taxon>
        <taxon>Poales</taxon>
        <taxon>Poaceae</taxon>
        <taxon>BOP clade</taxon>
        <taxon>Oryzoideae</taxon>
        <taxon>Oryzeae</taxon>
        <taxon>Oryzinae</taxon>
        <taxon>Oryza</taxon>
    </lineage>
</organism>
<dbReference type="STRING" id="40148.A0A0E0AAW3"/>
<dbReference type="HOGENOM" id="CLU_1761620_0_0_1"/>
<dbReference type="FunFam" id="3.80.10.10:FF:000383">
    <property type="entry name" value="Leucine-rich repeat receptor protein kinase EMS1"/>
    <property type="match status" value="1"/>
</dbReference>
<dbReference type="PANTHER" id="PTHR48054">
    <property type="entry name" value="RECEPTOR KINASE-LIKE PROTEIN XA21"/>
    <property type="match status" value="1"/>
</dbReference>
<keyword evidence="4" id="KW-1185">Reference proteome</keyword>
<dbReference type="InterPro" id="IPR032675">
    <property type="entry name" value="LRR_dom_sf"/>
</dbReference>
<reference evidence="3" key="2">
    <citation type="submission" date="2018-05" db="EMBL/GenBank/DDBJ databases">
        <title>OgluRS3 (Oryza glumaepatula Reference Sequence Version 3).</title>
        <authorList>
            <person name="Zhang J."/>
            <person name="Kudrna D."/>
            <person name="Lee S."/>
            <person name="Talag J."/>
            <person name="Welchert J."/>
            <person name="Wing R.A."/>
        </authorList>
    </citation>
    <scope>NUCLEOTIDE SEQUENCE [LARGE SCALE GENOMIC DNA]</scope>
</reference>
<dbReference type="InterPro" id="IPR052592">
    <property type="entry name" value="LRR-RLK"/>
</dbReference>
<protein>
    <recommendedName>
        <fullName evidence="5">Leucine-rich repeat-containing N-terminal plant-type domain-containing protein</fullName>
    </recommendedName>
</protein>
<keyword evidence="1" id="KW-0433">Leucine-rich repeat</keyword>
<dbReference type="Gene3D" id="3.80.10.10">
    <property type="entry name" value="Ribonuclease Inhibitor"/>
    <property type="match status" value="1"/>
</dbReference>
<dbReference type="eggNOG" id="ENOG502QQPF">
    <property type="taxonomic scope" value="Eukaryota"/>
</dbReference>
<dbReference type="Proteomes" id="UP000026961">
    <property type="component" value="Chromosome 6"/>
</dbReference>
<accession>A0A0E0AAW3</accession>
<evidence type="ECO:0000313" key="4">
    <source>
        <dbReference type="Proteomes" id="UP000026961"/>
    </source>
</evidence>
<dbReference type="Gramene" id="OGLUM06G19530.1">
    <property type="protein sequence ID" value="OGLUM06G19530.1"/>
    <property type="gene ID" value="OGLUM06G19530"/>
</dbReference>
<dbReference type="EnsemblPlants" id="OGLUM06G19530.1">
    <property type="protein sequence ID" value="OGLUM06G19530.1"/>
    <property type="gene ID" value="OGLUM06G19530"/>
</dbReference>
<reference evidence="3" key="1">
    <citation type="submission" date="2015-04" db="UniProtKB">
        <authorList>
            <consortium name="EnsemblPlants"/>
        </authorList>
    </citation>
    <scope>IDENTIFICATION</scope>
</reference>
<evidence type="ECO:0008006" key="5">
    <source>
        <dbReference type="Google" id="ProtNLM"/>
    </source>
</evidence>